<dbReference type="InterPro" id="IPR019590">
    <property type="entry name" value="DLG1_PEST_dom"/>
</dbReference>
<reference evidence="3 4" key="1">
    <citation type="submission" date="2021-07" db="EMBL/GenBank/DDBJ databases">
        <authorList>
            <person name="Palmer J.M."/>
        </authorList>
    </citation>
    <scope>NUCLEOTIDE SEQUENCE [LARGE SCALE GENOMIC DNA]</scope>
    <source>
        <strain evidence="3 4">AT_MEX2019</strain>
        <tissue evidence="3">Muscle</tissue>
    </source>
</reference>
<feature type="non-terminal residue" evidence="3">
    <location>
        <position position="321"/>
    </location>
</feature>
<organism evidence="3 4">
    <name type="scientific">Ataeniobius toweri</name>
    <dbReference type="NCBI Taxonomy" id="208326"/>
    <lineage>
        <taxon>Eukaryota</taxon>
        <taxon>Metazoa</taxon>
        <taxon>Chordata</taxon>
        <taxon>Craniata</taxon>
        <taxon>Vertebrata</taxon>
        <taxon>Euteleostomi</taxon>
        <taxon>Actinopterygii</taxon>
        <taxon>Neopterygii</taxon>
        <taxon>Teleostei</taxon>
        <taxon>Neoteleostei</taxon>
        <taxon>Acanthomorphata</taxon>
        <taxon>Ovalentaria</taxon>
        <taxon>Atherinomorphae</taxon>
        <taxon>Cyprinodontiformes</taxon>
        <taxon>Goodeidae</taxon>
        <taxon>Ataeniobius</taxon>
    </lineage>
</organism>
<evidence type="ECO:0000313" key="3">
    <source>
        <dbReference type="EMBL" id="MED6257782.1"/>
    </source>
</evidence>
<feature type="region of interest" description="Disordered" evidence="1">
    <location>
        <begin position="128"/>
        <end position="170"/>
    </location>
</feature>
<evidence type="ECO:0000256" key="1">
    <source>
        <dbReference type="SAM" id="MobiDB-lite"/>
    </source>
</evidence>
<keyword evidence="4" id="KW-1185">Reference proteome</keyword>
<evidence type="ECO:0000313" key="4">
    <source>
        <dbReference type="Proteomes" id="UP001345963"/>
    </source>
</evidence>
<feature type="region of interest" description="Disordered" evidence="1">
    <location>
        <begin position="13"/>
        <end position="75"/>
    </location>
</feature>
<dbReference type="Proteomes" id="UP001345963">
    <property type="component" value="Unassembled WGS sequence"/>
</dbReference>
<gene>
    <name evidence="3" type="ORF">ATANTOWER_031373</name>
</gene>
<dbReference type="EMBL" id="JAHUTI010079555">
    <property type="protein sequence ID" value="MED6257782.1"/>
    <property type="molecule type" value="Genomic_DNA"/>
</dbReference>
<proteinExistence type="predicted"/>
<feature type="compositionally biased region" description="Low complexity" evidence="1">
    <location>
        <begin position="13"/>
        <end position="22"/>
    </location>
</feature>
<evidence type="ECO:0000259" key="2">
    <source>
        <dbReference type="Pfam" id="PF10608"/>
    </source>
</evidence>
<name>A0ABU7C4Z6_9TELE</name>
<feature type="domain" description="Disks large homologue 1 N-terminal PEST" evidence="2">
    <location>
        <begin position="280"/>
        <end position="321"/>
    </location>
</feature>
<dbReference type="Pfam" id="PF10608">
    <property type="entry name" value="MAGUK_N_PEST"/>
    <property type="match status" value="1"/>
</dbReference>
<comment type="caution">
    <text evidence="3">The sequence shown here is derived from an EMBL/GenBank/DDBJ whole genome shotgun (WGS) entry which is preliminary data.</text>
</comment>
<accession>A0ABU7C4Z6</accession>
<protein>
    <recommendedName>
        <fullName evidence="2">Disks large homologue 1 N-terminal PEST domain-containing protein</fullName>
    </recommendedName>
</protein>
<feature type="compositionally biased region" description="Basic residues" evidence="1">
    <location>
        <begin position="23"/>
        <end position="36"/>
    </location>
</feature>
<feature type="compositionally biased region" description="Low complexity" evidence="1">
    <location>
        <begin position="128"/>
        <end position="151"/>
    </location>
</feature>
<sequence length="321" mass="35462">MTTYFHNHEFCCSPKKPGSSKGKSGKGKAKSGKCHSKQNQSLLQIPNHQMQPSLVCSPKRLPNSGKHSCHSQKQLLPSPSPSYYHIAPPPPSHHLVSPSTTCQLVQQSPNNLLQSPSHLQLHLSPSHHQFHLSPSHHQLHLSASHHQLQHPAQNHQQCCPPASPSHLFTSPSSNQIYKQHQCHSSSHHLLFQQCQQQQNCPPPLPHASQSLSIHPFHSPQLPLCSGLGGYRWSTLPTSLVTRTARGKFPNLRDSVKKSPTKSKGKIGCQLWPNDTYIWSAHSAASHPHVPIGHHCVPIHTRVQANPPPVVVNTDSVDTPPY</sequence>
<feature type="compositionally biased region" description="Polar residues" evidence="1">
    <location>
        <begin position="37"/>
        <end position="54"/>
    </location>
</feature>